<sequence>MQYIKTKYLGPTNHRGSRVKAVTSYGETSVTMSWDHALDSFDNHKAVALALISKLDWGGERYYAGGSNTGYVFVAGHEFTSFVNPNATENEFVR</sequence>
<evidence type="ECO:0000313" key="1">
    <source>
        <dbReference type="EMBL" id="AKH47822.1"/>
    </source>
</evidence>
<proteinExistence type="predicted"/>
<name>A0A0F7L8V8_9VIRU</name>
<reference evidence="1" key="1">
    <citation type="journal article" date="2015" name="Front. Microbiol.">
        <title>Combining genomic sequencing methods to explore viral diversity and reveal potential virus-host interactions.</title>
        <authorList>
            <person name="Chow C.E."/>
            <person name="Winget D.M."/>
            <person name="White R.A.III."/>
            <person name="Hallam S.J."/>
            <person name="Suttle C.A."/>
        </authorList>
    </citation>
    <scope>NUCLEOTIDE SEQUENCE</scope>
    <source>
        <strain evidence="1">Oxic1_4</strain>
    </source>
</reference>
<organism evidence="1">
    <name type="scientific">uncultured marine virus</name>
    <dbReference type="NCBI Taxonomy" id="186617"/>
    <lineage>
        <taxon>Viruses</taxon>
        <taxon>environmental samples</taxon>
    </lineage>
</organism>
<protein>
    <submittedName>
        <fullName evidence="1">Uncharacterized protein</fullName>
    </submittedName>
</protein>
<reference evidence="1" key="2">
    <citation type="submission" date="2015-03" db="EMBL/GenBank/DDBJ databases">
        <authorList>
            <person name="Chow C.-E.T."/>
            <person name="Winget D.M."/>
            <person name="White R.A.III."/>
            <person name="Hallam S.J."/>
            <person name="Suttle C.A."/>
        </authorList>
    </citation>
    <scope>NUCLEOTIDE SEQUENCE</scope>
    <source>
        <strain evidence="1">Oxic1_4</strain>
    </source>
</reference>
<accession>A0A0F7L8V8</accession>
<dbReference type="EMBL" id="KR029599">
    <property type="protein sequence ID" value="AKH47822.1"/>
    <property type="molecule type" value="Genomic_DNA"/>
</dbReference>